<dbReference type="Proteomes" id="UP000887565">
    <property type="component" value="Unplaced"/>
</dbReference>
<protein>
    <submittedName>
        <fullName evidence="2">Uncharacterized protein</fullName>
    </submittedName>
</protein>
<dbReference type="AlphaFoldDB" id="A0A915IS13"/>
<keyword evidence="1" id="KW-1185">Reference proteome</keyword>
<proteinExistence type="predicted"/>
<dbReference type="WBParaSite" id="nRc.2.0.1.t16169-RA">
    <property type="protein sequence ID" value="nRc.2.0.1.t16169-RA"/>
    <property type="gene ID" value="nRc.2.0.1.g16169"/>
</dbReference>
<accession>A0A915IS13</accession>
<organism evidence="1 2">
    <name type="scientific">Romanomermis culicivorax</name>
    <name type="common">Nematode worm</name>
    <dbReference type="NCBI Taxonomy" id="13658"/>
    <lineage>
        <taxon>Eukaryota</taxon>
        <taxon>Metazoa</taxon>
        <taxon>Ecdysozoa</taxon>
        <taxon>Nematoda</taxon>
        <taxon>Enoplea</taxon>
        <taxon>Dorylaimia</taxon>
        <taxon>Mermithida</taxon>
        <taxon>Mermithoidea</taxon>
        <taxon>Mermithidae</taxon>
        <taxon>Romanomermis</taxon>
    </lineage>
</organism>
<evidence type="ECO:0000313" key="1">
    <source>
        <dbReference type="Proteomes" id="UP000887565"/>
    </source>
</evidence>
<reference evidence="2" key="1">
    <citation type="submission" date="2022-11" db="UniProtKB">
        <authorList>
            <consortium name="WormBaseParasite"/>
        </authorList>
    </citation>
    <scope>IDENTIFICATION</scope>
</reference>
<name>A0A915IS13_ROMCU</name>
<sequence>MGETALGWIKDKIFPIFKVESGMLMKTDYLSSSCTFATEIYFETGQYTMIPDFVRKSDILNYLKDFQVWTPMQFVYMDYEIATCNVGLQQLNEDSLSPQPFVMIQHWTHPSPKIKL</sequence>
<evidence type="ECO:0000313" key="2">
    <source>
        <dbReference type="WBParaSite" id="nRc.2.0.1.t16169-RA"/>
    </source>
</evidence>